<evidence type="ECO:0000256" key="4">
    <source>
        <dbReference type="ARBA" id="ARBA00029454"/>
    </source>
</evidence>
<dbReference type="PROSITE" id="PS50075">
    <property type="entry name" value="CARRIER"/>
    <property type="match status" value="2"/>
</dbReference>
<evidence type="ECO:0000256" key="1">
    <source>
        <dbReference type="ARBA" id="ARBA00022450"/>
    </source>
</evidence>
<dbReference type="PROSITE" id="PS00455">
    <property type="entry name" value="AMP_BINDING"/>
    <property type="match status" value="2"/>
</dbReference>
<gene>
    <name evidence="6" type="ORF">K504DRAFT_427498</name>
</gene>
<keyword evidence="2" id="KW-0597">Phosphoprotein</keyword>
<dbReference type="Proteomes" id="UP000799428">
    <property type="component" value="Unassembled WGS sequence"/>
</dbReference>
<dbReference type="InterPro" id="IPR020845">
    <property type="entry name" value="AMP-binding_CS"/>
</dbReference>
<feature type="domain" description="Carrier" evidence="5">
    <location>
        <begin position="1515"/>
        <end position="1590"/>
    </location>
</feature>
<dbReference type="InterPro" id="IPR042099">
    <property type="entry name" value="ANL_N_sf"/>
</dbReference>
<dbReference type="EMBL" id="MU005767">
    <property type="protein sequence ID" value="KAF2711267.1"/>
    <property type="molecule type" value="Genomic_DNA"/>
</dbReference>
<evidence type="ECO:0000256" key="2">
    <source>
        <dbReference type="ARBA" id="ARBA00022553"/>
    </source>
</evidence>
<dbReference type="GO" id="GO:0043041">
    <property type="term" value="P:amino acid activation for nonribosomal peptide biosynthetic process"/>
    <property type="evidence" value="ECO:0007669"/>
    <property type="project" value="TreeGrafter"/>
</dbReference>
<name>A0A6G1KFY7_9PLEO</name>
<keyword evidence="3" id="KW-0436">Ligase</keyword>
<comment type="similarity">
    <text evidence="4">Belongs to the NRP synthetase family.</text>
</comment>
<dbReference type="Pfam" id="PF00501">
    <property type="entry name" value="AMP-binding"/>
    <property type="match status" value="2"/>
</dbReference>
<dbReference type="PANTHER" id="PTHR45527:SF11">
    <property type="entry name" value="NONRIBOSOMAL PEPTIDE SYNTHETASE 5"/>
    <property type="match status" value="1"/>
</dbReference>
<dbReference type="InterPro" id="IPR036736">
    <property type="entry name" value="ACP-like_sf"/>
</dbReference>
<dbReference type="PANTHER" id="PTHR45527">
    <property type="entry name" value="NONRIBOSOMAL PEPTIDE SYNTHETASE"/>
    <property type="match status" value="1"/>
</dbReference>
<dbReference type="Pfam" id="PF00668">
    <property type="entry name" value="Condensation"/>
    <property type="match status" value="2"/>
</dbReference>
<dbReference type="Gene3D" id="3.40.50.12780">
    <property type="entry name" value="N-terminal domain of ligase-like"/>
    <property type="match status" value="2"/>
</dbReference>
<dbReference type="Pfam" id="PF00550">
    <property type="entry name" value="PP-binding"/>
    <property type="match status" value="2"/>
</dbReference>
<dbReference type="SMART" id="SM00823">
    <property type="entry name" value="PKS_PP"/>
    <property type="match status" value="2"/>
</dbReference>
<dbReference type="OrthoDB" id="416786at2759"/>
<dbReference type="InterPro" id="IPR023213">
    <property type="entry name" value="CAT-like_dom_sf"/>
</dbReference>
<dbReference type="GO" id="GO:0016874">
    <property type="term" value="F:ligase activity"/>
    <property type="evidence" value="ECO:0007669"/>
    <property type="project" value="UniProtKB-KW"/>
</dbReference>
<dbReference type="PROSITE" id="PS00012">
    <property type="entry name" value="PHOSPHOPANTETHEINE"/>
    <property type="match status" value="1"/>
</dbReference>
<dbReference type="InterPro" id="IPR000873">
    <property type="entry name" value="AMP-dep_synth/lig_dom"/>
</dbReference>
<proteinExistence type="inferred from homology"/>
<protein>
    <submittedName>
        <fullName evidence="6">Acetyl-CoA synthetase-like protein</fullName>
    </submittedName>
</protein>
<dbReference type="GO" id="GO:0031177">
    <property type="term" value="F:phosphopantetheine binding"/>
    <property type="evidence" value="ECO:0007669"/>
    <property type="project" value="InterPro"/>
</dbReference>
<dbReference type="Gene3D" id="3.30.559.30">
    <property type="entry name" value="Nonribosomal peptide synthetase, condensation domain"/>
    <property type="match status" value="2"/>
</dbReference>
<keyword evidence="7" id="KW-1185">Reference proteome</keyword>
<dbReference type="SUPFAM" id="SSF56801">
    <property type="entry name" value="Acetyl-CoA synthetase-like"/>
    <property type="match status" value="2"/>
</dbReference>
<accession>A0A6G1KFY7</accession>
<evidence type="ECO:0000313" key="7">
    <source>
        <dbReference type="Proteomes" id="UP000799428"/>
    </source>
</evidence>
<dbReference type="Gene3D" id="3.30.300.30">
    <property type="match status" value="2"/>
</dbReference>
<organism evidence="6 7">
    <name type="scientific">Pleomassaria siparia CBS 279.74</name>
    <dbReference type="NCBI Taxonomy" id="1314801"/>
    <lineage>
        <taxon>Eukaryota</taxon>
        <taxon>Fungi</taxon>
        <taxon>Dikarya</taxon>
        <taxon>Ascomycota</taxon>
        <taxon>Pezizomycotina</taxon>
        <taxon>Dothideomycetes</taxon>
        <taxon>Pleosporomycetidae</taxon>
        <taxon>Pleosporales</taxon>
        <taxon>Pleomassariaceae</taxon>
        <taxon>Pleomassaria</taxon>
    </lineage>
</organism>
<dbReference type="InterPro" id="IPR020806">
    <property type="entry name" value="PKS_PP-bd"/>
</dbReference>
<dbReference type="Gene3D" id="1.10.1200.10">
    <property type="entry name" value="ACP-like"/>
    <property type="match status" value="2"/>
</dbReference>
<dbReference type="Gene3D" id="3.30.559.10">
    <property type="entry name" value="Chloramphenicol acetyltransferase-like domain"/>
    <property type="match status" value="2"/>
</dbReference>
<dbReference type="SUPFAM" id="SSF52777">
    <property type="entry name" value="CoA-dependent acyltransferases"/>
    <property type="match status" value="4"/>
</dbReference>
<dbReference type="GO" id="GO:0044550">
    <property type="term" value="P:secondary metabolite biosynthetic process"/>
    <property type="evidence" value="ECO:0007669"/>
    <property type="project" value="TreeGrafter"/>
</dbReference>
<dbReference type="SUPFAM" id="SSF47336">
    <property type="entry name" value="ACP-like"/>
    <property type="match status" value="2"/>
</dbReference>
<evidence type="ECO:0000256" key="3">
    <source>
        <dbReference type="ARBA" id="ARBA00022598"/>
    </source>
</evidence>
<keyword evidence="1" id="KW-0596">Phosphopantetheine</keyword>
<evidence type="ECO:0000313" key="6">
    <source>
        <dbReference type="EMBL" id="KAF2711267.1"/>
    </source>
</evidence>
<dbReference type="GO" id="GO:0005737">
    <property type="term" value="C:cytoplasm"/>
    <property type="evidence" value="ECO:0007669"/>
    <property type="project" value="TreeGrafter"/>
</dbReference>
<sequence>MTKHIIHLITQQTSVHPTENAIIQGNKGITYTLLSSTIAAFATELTRCGIKSGELVPILTTRCIEGTICLLAVLATGACYVPIDAESWSNDRITSTLQKLKATVVITTTDIQVPGARVVRLKDIADLPEPEKKALLGYTSFEDCNTDHLAYIIFTSGTSGTPRGVMISTGALLHYVQQKPFNLGVRTGDRVLLLLSISFDACSCVILSTLCNGGTLFLSSPTTFIEDCKQCTILPTTPSLLRTLQNPGLFPDLRSVFLGGEPPDGDLVKSWAIGGRKIYNSYGATETTCTSLMAELHAGQPITLGSPIAGSDLVILNKGLERCSRGQLAISGKGLAVGYFADDATTKERFIQWDKRRFYLTGDVVEQMPHGLVYRGRQDSLVKNRGYLIHTGDVTTAVLGHPTIKEAEALIHQDRLIAFVTPESADGAQVRMWLAARCETCLVPDEIRSLNSLPLTANGKVDSGFLRHELEKQTLSRINGAKVGTTNIHDILKTAISDSLHIEIDHVHTNRTFWELGGNSLAAIKFVSHLHRNNLVLTMAQLFGSSTIDDLGTILQAVSNWTSLDGKSTPYIVKNQTIAATTQQLSMIRSSIQVPPLAHIFVRIRIKHGPSVFDQRAFEEAWRSALSHHTVFSSHVDLKLGTQTFSTTTLNWAVTHVTEGESYSVTLKRIEQHEVQAASEAAQSEVVLPRSAFRLVTSPGKDSTLFWTIHHALIDGWSVGVIFENVKAALSQQQLVPAPSFQSYCLALEYTIAKNRNDSVAFWEQLLQPIVGRTQSLKIYNSVVPKSSILRSFESLSLGISREEMVQESRKLYASHAAVIYTAWALLLGNYTSSQHVIFGAVVTGRTIPMIGVDQVVGPLINICPFPVNLKDHTESLNLVKYVHSTHLAMSDFQWGVGDLVRDIFPTKGPLFDSIVAIECDMPDVIRKASLGGFDCEISRTDYPEFKLTLFIELGNDGTLVARVVYDPCLFSAPIIRQILSHFKNLVFLCLNTDDEKQSVYGVANTMMTKDEVKQLVTGQSTEDSHNSKKNVVAAFDNICRTYGTQIALEGSEHVLSYAELHYKTQLVASALSKRVQPRDAVAVLSESSFDWVIAMLGVLRVGAVYVPIDVALPQSRKENMLKRSKASLCITMCNTANTILISDTPLVSLDSLMRAGSVGLSSPHILPDQGAYLIFTSGTTGDPKPVICTHGALISYLSYPAARLFARPGRRHAQMYSVGFDVSIAEILGTLCFGATLILKRRENPYLHLENAQAAMFTPSFLSAWSPDQIGTLDTVMLAGETVSQALANKWSSKISLYNGYGPCECTIISTIKHLQPGSNVTIGKAVPGMNLYILDHRLMPVPIGVSGEIYLSGVQVANDYFGQHDPSPNFTADPFNTNRRMYRTGDLGAWTQDLEVMFLGRIDHQVKIRGFRVELEEVEAEMMASDSTISLVGVVVCEDGQSLHGALSPSDTDVTAVTKYLKSTLPPHAVPTTIKAFETLPMTPNQKLDRVALRRLMQSSNVLRRSLADEQLTGTMLLVSDAFAHVLRLSKGTVFRSNDNFVELGGHSLRQLRLAQHLSQRLDVRLPLTLILQNRTVSDLAEAIDQYIQTLNPDPSFLASIPTLKETRELSPLESELYILHNSSTKPSALNLGVEVYFEGRVNANILASAINHALERHWIFRTQYIASENSGPPQRRLTANSVEVARLPPMHKGSLNQQSVISEPFNLAEDLLLCAELVDESSRFILLLKLHHIISDKESITILLRDIVQAYVQMSDNIDSQLAKPNQSPHYSSWASWISMQPHVIPMPVRNFWIRQLSSVPPLPFSTSQTHTGGHGTSIQFTVPMIDIEQGLESLLGAVALAIHGIRETDDLVIAVSHMDRSEPGTENIAGCFLDSVPVRLSLNSGVLVSRSSLLDHVKGRLGDALSHIVPLSAIERMVEKGDVPLFDVMVSYLRPEEDSAIQQAMNDRGIRVWTRYFRDKNAALFPLLVEAIEKDRCLLCNITYKSQLLTNKEIELIEKGIVEFLLGTD</sequence>
<dbReference type="InterPro" id="IPR045851">
    <property type="entry name" value="AMP-bd_C_sf"/>
</dbReference>
<evidence type="ECO:0000259" key="5">
    <source>
        <dbReference type="PROSITE" id="PS50075"/>
    </source>
</evidence>
<reference evidence="6" key="1">
    <citation type="journal article" date="2020" name="Stud. Mycol.">
        <title>101 Dothideomycetes genomes: a test case for predicting lifestyles and emergence of pathogens.</title>
        <authorList>
            <person name="Haridas S."/>
            <person name="Albert R."/>
            <person name="Binder M."/>
            <person name="Bloem J."/>
            <person name="Labutti K."/>
            <person name="Salamov A."/>
            <person name="Andreopoulos B."/>
            <person name="Baker S."/>
            <person name="Barry K."/>
            <person name="Bills G."/>
            <person name="Bluhm B."/>
            <person name="Cannon C."/>
            <person name="Castanera R."/>
            <person name="Culley D."/>
            <person name="Daum C."/>
            <person name="Ezra D."/>
            <person name="Gonzalez J."/>
            <person name="Henrissat B."/>
            <person name="Kuo A."/>
            <person name="Liang C."/>
            <person name="Lipzen A."/>
            <person name="Lutzoni F."/>
            <person name="Magnuson J."/>
            <person name="Mondo S."/>
            <person name="Nolan M."/>
            <person name="Ohm R."/>
            <person name="Pangilinan J."/>
            <person name="Park H.-J."/>
            <person name="Ramirez L."/>
            <person name="Alfaro M."/>
            <person name="Sun H."/>
            <person name="Tritt A."/>
            <person name="Yoshinaga Y."/>
            <person name="Zwiers L.-H."/>
            <person name="Turgeon B."/>
            <person name="Goodwin S."/>
            <person name="Spatafora J."/>
            <person name="Crous P."/>
            <person name="Grigoriev I."/>
        </authorList>
    </citation>
    <scope>NUCLEOTIDE SEQUENCE</scope>
    <source>
        <strain evidence="6">CBS 279.74</strain>
    </source>
</reference>
<dbReference type="InterPro" id="IPR001242">
    <property type="entry name" value="Condensation_dom"/>
</dbReference>
<feature type="domain" description="Carrier" evidence="5">
    <location>
        <begin position="486"/>
        <end position="559"/>
    </location>
</feature>
<dbReference type="InterPro" id="IPR009081">
    <property type="entry name" value="PP-bd_ACP"/>
</dbReference>
<dbReference type="InterPro" id="IPR006162">
    <property type="entry name" value="Ppantetheine_attach_site"/>
</dbReference>